<evidence type="ECO:0000313" key="2">
    <source>
        <dbReference type="EMBL" id="EJW97234.1"/>
    </source>
</evidence>
<accession>J9GCW5</accession>
<protein>
    <submittedName>
        <fullName evidence="2">Uncharacterized protein</fullName>
    </submittedName>
</protein>
<comment type="caution">
    <text evidence="2">The sequence shown here is derived from an EMBL/GenBank/DDBJ whole genome shotgun (WGS) entry which is preliminary data.</text>
</comment>
<gene>
    <name evidence="2" type="ORF">EVA_14661</name>
</gene>
<feature type="region of interest" description="Disordered" evidence="1">
    <location>
        <begin position="21"/>
        <end position="48"/>
    </location>
</feature>
<organism evidence="2">
    <name type="scientific">gut metagenome</name>
    <dbReference type="NCBI Taxonomy" id="749906"/>
    <lineage>
        <taxon>unclassified sequences</taxon>
        <taxon>metagenomes</taxon>
        <taxon>organismal metagenomes</taxon>
    </lineage>
</organism>
<evidence type="ECO:0000256" key="1">
    <source>
        <dbReference type="SAM" id="MobiDB-lite"/>
    </source>
</evidence>
<dbReference type="EMBL" id="AMCI01004871">
    <property type="protein sequence ID" value="EJW97234.1"/>
    <property type="molecule type" value="Genomic_DNA"/>
</dbReference>
<proteinExistence type="predicted"/>
<dbReference type="AlphaFoldDB" id="J9GCW5"/>
<reference evidence="2" key="1">
    <citation type="journal article" date="2012" name="PLoS ONE">
        <title>Gene sets for utilization of primary and secondary nutrition supplies in the distal gut of endangered iberian lynx.</title>
        <authorList>
            <person name="Alcaide M."/>
            <person name="Messina E."/>
            <person name="Richter M."/>
            <person name="Bargiela R."/>
            <person name="Peplies J."/>
            <person name="Huws S.A."/>
            <person name="Newbold C.J."/>
            <person name="Golyshin P.N."/>
            <person name="Simon M.A."/>
            <person name="Lopez G."/>
            <person name="Yakimov M.M."/>
            <person name="Ferrer M."/>
        </authorList>
    </citation>
    <scope>NUCLEOTIDE SEQUENCE</scope>
</reference>
<sequence>MMAKKWPKGSCAKTAGIVAKVRPGPASGESPKAKTAGMIMRPPSNEERMASITIQVTELGRWTLLER</sequence>
<name>J9GCW5_9ZZZZ</name>